<organism evidence="1 2">
    <name type="scientific">Brochothrix phage A9</name>
    <dbReference type="NCBI Taxonomy" id="857312"/>
    <lineage>
        <taxon>Viruses</taxon>
        <taxon>Duplodnaviria</taxon>
        <taxon>Heunggongvirae</taxon>
        <taxon>Uroviricota</taxon>
        <taxon>Caudoviricetes</taxon>
        <taxon>Herelleviridae</taxon>
        <taxon>Klumppvirus</taxon>
        <taxon>Klumppvirus A9</taxon>
    </lineage>
</organism>
<sequence length="94" mass="10573">MRQYSHVIQVCSQKTTSMTLQKGTFNMTRPTWEVHVEDAGTLDMNSEDLDVSVVDGAITSIKFHKPLTPSKVSEAIVSVRREVAKSRKLSDMFD</sequence>
<protein>
    <submittedName>
        <fullName evidence="1">Gp136</fullName>
    </submittedName>
</protein>
<dbReference type="EMBL" id="HM242243">
    <property type="protein sequence ID" value="ADJ53170.1"/>
    <property type="molecule type" value="Genomic_DNA"/>
</dbReference>
<evidence type="ECO:0000313" key="2">
    <source>
        <dbReference type="Proteomes" id="UP000000331"/>
    </source>
</evidence>
<dbReference type="Proteomes" id="UP000000331">
    <property type="component" value="Segment"/>
</dbReference>
<accession>D9J0T3</accession>
<evidence type="ECO:0000313" key="1">
    <source>
        <dbReference type="EMBL" id="ADJ53170.1"/>
    </source>
</evidence>
<reference evidence="1 2" key="1">
    <citation type="journal article" date="2010" name="J. Bacteriol.">
        <title>Brochothrix thermosphacta bacteriophages feature heterogeneous and highly mosaic genomes and utilize unique prophage insertion sites.</title>
        <authorList>
            <person name="Kilcher S."/>
            <person name="Loessner M.J."/>
            <person name="Klumpp J."/>
        </authorList>
    </citation>
    <scope>NUCLEOTIDE SEQUENCE [LARGE SCALE GENOMIC DNA]</scope>
</reference>
<dbReference type="GeneID" id="10359166"/>
<keyword evidence="2" id="KW-1185">Reference proteome</keyword>
<dbReference type="KEGG" id="vg:10359166"/>
<name>D9J0T3_9CAUD</name>
<dbReference type="RefSeq" id="YP_004301469.1">
    <property type="nucleotide sequence ID" value="NC_015253.1"/>
</dbReference>
<proteinExistence type="predicted"/>